<dbReference type="SUPFAM" id="SSF51556">
    <property type="entry name" value="Metallo-dependent hydrolases"/>
    <property type="match status" value="1"/>
</dbReference>
<evidence type="ECO:0000313" key="2">
    <source>
        <dbReference type="Proteomes" id="UP001059209"/>
    </source>
</evidence>
<organism evidence="1 2">
    <name type="scientific">Maribacter litopenaei</name>
    <dbReference type="NCBI Taxonomy" id="2976127"/>
    <lineage>
        <taxon>Bacteria</taxon>
        <taxon>Pseudomonadati</taxon>
        <taxon>Bacteroidota</taxon>
        <taxon>Flavobacteriia</taxon>
        <taxon>Flavobacteriales</taxon>
        <taxon>Flavobacteriaceae</taxon>
        <taxon>Maribacter</taxon>
    </lineage>
</organism>
<sequence length="75" mass="8535">MGFRRDYFQKDSVTLADIAAFQVEDIKVLYENGIRFALGTDTGFFVMPGYSLHEEMQLLEMGGYGALGYYQDGYL</sequence>
<proteinExistence type="predicted"/>
<evidence type="ECO:0000313" key="1">
    <source>
        <dbReference type="EMBL" id="UWX53790.1"/>
    </source>
</evidence>
<dbReference type="InterPro" id="IPR032466">
    <property type="entry name" value="Metal_Hydrolase"/>
</dbReference>
<dbReference type="RefSeq" id="WP_260571313.1">
    <property type="nucleotide sequence ID" value="NZ_CP104205.1"/>
</dbReference>
<dbReference type="EMBL" id="CP104205">
    <property type="protein sequence ID" value="UWX53790.1"/>
    <property type="molecule type" value="Genomic_DNA"/>
</dbReference>
<accession>A0ABY5Y5N4</accession>
<evidence type="ECO:0008006" key="3">
    <source>
        <dbReference type="Google" id="ProtNLM"/>
    </source>
</evidence>
<keyword evidence="2" id="KW-1185">Reference proteome</keyword>
<reference evidence="1" key="1">
    <citation type="submission" date="2022-09" db="EMBL/GenBank/DDBJ databases">
        <title>Maribacter litopenaei sp. nov., isolated from the intestinal tract of the Pacific White Shrimp, Litopenaeus vannamei.</title>
        <authorList>
            <person name="Kim S.Y."/>
            <person name="Hwang C.Y."/>
        </authorList>
    </citation>
    <scope>NUCLEOTIDE SEQUENCE</scope>
    <source>
        <strain evidence="1">HL-LV01</strain>
    </source>
</reference>
<gene>
    <name evidence="1" type="ORF">NYZ99_11630</name>
</gene>
<dbReference type="Proteomes" id="UP001059209">
    <property type="component" value="Chromosome"/>
</dbReference>
<protein>
    <recommendedName>
        <fullName evidence="3">Amidohydrolase family protein</fullName>
    </recommendedName>
</protein>
<name>A0ABY5Y5N4_9FLAO</name>